<dbReference type="InterPro" id="IPR036390">
    <property type="entry name" value="WH_DNA-bd_sf"/>
</dbReference>
<dbReference type="Gene3D" id="3.40.190.290">
    <property type="match status" value="1"/>
</dbReference>
<keyword evidence="4" id="KW-0804">Transcription</keyword>
<dbReference type="GO" id="GO:0003700">
    <property type="term" value="F:DNA-binding transcription factor activity"/>
    <property type="evidence" value="ECO:0007669"/>
    <property type="project" value="InterPro"/>
</dbReference>
<dbReference type="GO" id="GO:0006351">
    <property type="term" value="P:DNA-templated transcription"/>
    <property type="evidence" value="ECO:0007669"/>
    <property type="project" value="TreeGrafter"/>
</dbReference>
<proteinExistence type="inferred from homology"/>
<evidence type="ECO:0000256" key="3">
    <source>
        <dbReference type="ARBA" id="ARBA00023125"/>
    </source>
</evidence>
<comment type="similarity">
    <text evidence="1">Belongs to the LysR transcriptional regulatory family.</text>
</comment>
<dbReference type="InterPro" id="IPR000847">
    <property type="entry name" value="LysR_HTH_N"/>
</dbReference>
<evidence type="ECO:0000256" key="1">
    <source>
        <dbReference type="ARBA" id="ARBA00009437"/>
    </source>
</evidence>
<dbReference type="Proteomes" id="UP000292939">
    <property type="component" value="Chromosome"/>
</dbReference>
<dbReference type="Gene3D" id="1.10.10.10">
    <property type="entry name" value="Winged helix-like DNA-binding domain superfamily/Winged helix DNA-binding domain"/>
    <property type="match status" value="1"/>
</dbReference>
<evidence type="ECO:0000313" key="7">
    <source>
        <dbReference type="Proteomes" id="UP000292939"/>
    </source>
</evidence>
<dbReference type="PANTHER" id="PTHR30537">
    <property type="entry name" value="HTH-TYPE TRANSCRIPTIONAL REGULATOR"/>
    <property type="match status" value="1"/>
</dbReference>
<keyword evidence="3" id="KW-0238">DNA-binding</keyword>
<evidence type="ECO:0000256" key="4">
    <source>
        <dbReference type="ARBA" id="ARBA00023163"/>
    </source>
</evidence>
<protein>
    <submittedName>
        <fullName evidence="6">LysR family transcriptional regulator</fullName>
    </submittedName>
</protein>
<dbReference type="RefSeq" id="WP_131281891.1">
    <property type="nucleotide sequence ID" value="NZ_CP031395.1"/>
</dbReference>
<accession>A0A4P6UNI1</accession>
<gene>
    <name evidence="6" type="ORF">DW355_16995</name>
</gene>
<evidence type="ECO:0000313" key="6">
    <source>
        <dbReference type="EMBL" id="QBK06184.1"/>
    </source>
</evidence>
<dbReference type="InterPro" id="IPR058163">
    <property type="entry name" value="LysR-type_TF_proteobact-type"/>
</dbReference>
<dbReference type="SUPFAM" id="SSF53850">
    <property type="entry name" value="Periplasmic binding protein-like II"/>
    <property type="match status" value="1"/>
</dbReference>
<dbReference type="EMBL" id="CP031395">
    <property type="protein sequence ID" value="QBK06184.1"/>
    <property type="molecule type" value="Genomic_DNA"/>
</dbReference>
<dbReference type="Pfam" id="PF03466">
    <property type="entry name" value="LysR_substrate"/>
    <property type="match status" value="1"/>
</dbReference>
<dbReference type="InterPro" id="IPR036388">
    <property type="entry name" value="WH-like_DNA-bd_sf"/>
</dbReference>
<dbReference type="AlphaFoldDB" id="A0A4P6UNI1"/>
<feature type="domain" description="HTH lysR-type" evidence="5">
    <location>
        <begin position="1"/>
        <end position="58"/>
    </location>
</feature>
<reference evidence="6 7" key="1">
    <citation type="submission" date="2018-07" db="EMBL/GenBank/DDBJ databases">
        <title>Exploring interactions and the metabolic potential of the ultra-small soil bacteria Hylemonella gracilis.</title>
        <authorList>
            <person name="Tyc O."/>
            <person name="Kulkarni P."/>
            <person name="Gawehns F."/>
            <person name="Hundscheid M."/>
            <person name="Zweers H."/>
            <person name="Garbeva P."/>
        </authorList>
    </citation>
    <scope>NUCLEOTIDE SEQUENCE [LARGE SCALE GENOMIC DNA]</scope>
    <source>
        <strain evidence="6 7">NS1</strain>
    </source>
</reference>
<dbReference type="GO" id="GO:0043565">
    <property type="term" value="F:sequence-specific DNA binding"/>
    <property type="evidence" value="ECO:0007669"/>
    <property type="project" value="TreeGrafter"/>
</dbReference>
<evidence type="ECO:0000256" key="2">
    <source>
        <dbReference type="ARBA" id="ARBA00023015"/>
    </source>
</evidence>
<keyword evidence="2" id="KW-0805">Transcription regulation</keyword>
<dbReference type="Pfam" id="PF00126">
    <property type="entry name" value="HTH_1"/>
    <property type="match status" value="1"/>
</dbReference>
<dbReference type="SUPFAM" id="SSF46785">
    <property type="entry name" value="Winged helix' DNA-binding domain"/>
    <property type="match status" value="1"/>
</dbReference>
<dbReference type="OrthoDB" id="9810065at2"/>
<evidence type="ECO:0000259" key="5">
    <source>
        <dbReference type="PROSITE" id="PS50931"/>
    </source>
</evidence>
<sequence>MDLNALEDFQLVAVHGGFGRASRASGRSKATLSRRIADIEEALGVRLIERGGRSLELTEAGQLLMARTEGPMREVAEAMAAARDGLSTPRGRLRIAAPLLFSQVALGQLAAAFQAIHPEVQIEVVAEDRLANLVDEHFDVAIRINPRQDSDLVGRCFARDRLVLAAAPSMQMPKGRGDKPLQVPAVVMPTYRDGEVWSVDEGRLTIEPQPVLRLSSLLTVRDAAAAGAGVAMLPLSLIGGLLAKGELASLGAAAGEVELWVLHTSRRLQSPKVRAFVEFICSQYPNGSFTIPIR</sequence>
<dbReference type="PROSITE" id="PS50931">
    <property type="entry name" value="HTH_LYSR"/>
    <property type="match status" value="1"/>
</dbReference>
<organism evidence="6 7">
    <name type="scientific">Hylemonella gracilis</name>
    <dbReference type="NCBI Taxonomy" id="80880"/>
    <lineage>
        <taxon>Bacteria</taxon>
        <taxon>Pseudomonadati</taxon>
        <taxon>Pseudomonadota</taxon>
        <taxon>Betaproteobacteria</taxon>
        <taxon>Burkholderiales</taxon>
        <taxon>Comamonadaceae</taxon>
        <taxon>Hylemonella</taxon>
    </lineage>
</organism>
<dbReference type="PANTHER" id="PTHR30537:SF68">
    <property type="entry name" value="TRANSCRIPTIONAL REGULATOR-RELATED"/>
    <property type="match status" value="1"/>
</dbReference>
<name>A0A4P6UNI1_9BURK</name>
<dbReference type="InterPro" id="IPR005119">
    <property type="entry name" value="LysR_subst-bd"/>
</dbReference>
<dbReference type="KEGG" id="hgr:DW355_16995"/>